<evidence type="ECO:0000313" key="3">
    <source>
        <dbReference type="EMBL" id="KAL0387370.1"/>
    </source>
</evidence>
<dbReference type="InterPro" id="IPR012337">
    <property type="entry name" value="RNaseH-like_sf"/>
</dbReference>
<dbReference type="Pfam" id="PF05699">
    <property type="entry name" value="Dimer_Tnp_hAT"/>
    <property type="match status" value="1"/>
</dbReference>
<dbReference type="PANTHER" id="PTHR23272:SF183">
    <property type="entry name" value="ZINC FINGER BED DOMAIN-CONTAINING PROTEIN RICESLEEPER 1-LIKE"/>
    <property type="match status" value="1"/>
</dbReference>
<gene>
    <name evidence="3" type="ORF">Sradi_2618800</name>
</gene>
<dbReference type="InterPro" id="IPR025525">
    <property type="entry name" value="hAT-like_transposase_RNase-H"/>
</dbReference>
<feature type="domain" description="HAT C-terminal dimerisation" evidence="1">
    <location>
        <begin position="318"/>
        <end position="406"/>
    </location>
</feature>
<dbReference type="SUPFAM" id="SSF53098">
    <property type="entry name" value="Ribonuclease H-like"/>
    <property type="match status" value="1"/>
</dbReference>
<sequence length="443" mass="51498">MEYMVITGHWIDQNWQLQKRVLNFVHIPPPRRGLEIADAIWRCVEDWDIQSKIHTLKMVFCEIKNIVEVIRDSIEYVRRSDARLLLFSEIVKQLNLPERKLVDDCRMSWNSTYEMLSTAIKFKDVFPRFAAEDPHYGDCPCPEDWEKVEKVCSLLEVFWDATHIISGSDYPTSNLFLNAVILVKVLLDEKSLDNDGFIRDMVERMKIKFDKYWGETKLLMSIAAILDPRCKMKVLEFCFSKLYSSEKVEKEISFVLKSLHELYSEYALMYNDEDDSRGQMQGGSSQGQSTSNVGISRGWSQYADFLELVQSVQPQKSELDMYLEESCYSFKEDYKVEKEFDVLEWWRVNSVKYKVLSFMARDILAIPITTVASEATFSAGSRVIDKYCASLTSETVQVLLCGGDWLRKHFGVKKKIELFQDLCISELEFDKHGGHPCIVDAYV</sequence>
<dbReference type="InterPro" id="IPR008906">
    <property type="entry name" value="HATC_C_dom"/>
</dbReference>
<evidence type="ECO:0000259" key="1">
    <source>
        <dbReference type="Pfam" id="PF05699"/>
    </source>
</evidence>
<accession>A0AAW2S491</accession>
<reference evidence="3" key="1">
    <citation type="submission" date="2020-06" db="EMBL/GenBank/DDBJ databases">
        <authorList>
            <person name="Li T."/>
            <person name="Hu X."/>
            <person name="Zhang T."/>
            <person name="Song X."/>
            <person name="Zhang H."/>
            <person name="Dai N."/>
            <person name="Sheng W."/>
            <person name="Hou X."/>
            <person name="Wei L."/>
        </authorList>
    </citation>
    <scope>NUCLEOTIDE SEQUENCE</scope>
    <source>
        <strain evidence="3">G02</strain>
        <tissue evidence="3">Leaf</tissue>
    </source>
</reference>
<comment type="caution">
    <text evidence="3">The sequence shown here is derived from an EMBL/GenBank/DDBJ whole genome shotgun (WGS) entry which is preliminary data.</text>
</comment>
<reference evidence="3" key="2">
    <citation type="journal article" date="2024" name="Plant">
        <title>Genomic evolution and insights into agronomic trait innovations of Sesamum species.</title>
        <authorList>
            <person name="Miao H."/>
            <person name="Wang L."/>
            <person name="Qu L."/>
            <person name="Liu H."/>
            <person name="Sun Y."/>
            <person name="Le M."/>
            <person name="Wang Q."/>
            <person name="Wei S."/>
            <person name="Zheng Y."/>
            <person name="Lin W."/>
            <person name="Duan Y."/>
            <person name="Cao H."/>
            <person name="Xiong S."/>
            <person name="Wang X."/>
            <person name="Wei L."/>
            <person name="Li C."/>
            <person name="Ma Q."/>
            <person name="Ju M."/>
            <person name="Zhao R."/>
            <person name="Li G."/>
            <person name="Mu C."/>
            <person name="Tian Q."/>
            <person name="Mei H."/>
            <person name="Zhang T."/>
            <person name="Gao T."/>
            <person name="Zhang H."/>
        </authorList>
    </citation>
    <scope>NUCLEOTIDE SEQUENCE</scope>
    <source>
        <strain evidence="3">G02</strain>
    </source>
</reference>
<proteinExistence type="predicted"/>
<organism evidence="3">
    <name type="scientific">Sesamum radiatum</name>
    <name type="common">Black benniseed</name>
    <dbReference type="NCBI Taxonomy" id="300843"/>
    <lineage>
        <taxon>Eukaryota</taxon>
        <taxon>Viridiplantae</taxon>
        <taxon>Streptophyta</taxon>
        <taxon>Embryophyta</taxon>
        <taxon>Tracheophyta</taxon>
        <taxon>Spermatophyta</taxon>
        <taxon>Magnoliopsida</taxon>
        <taxon>eudicotyledons</taxon>
        <taxon>Gunneridae</taxon>
        <taxon>Pentapetalae</taxon>
        <taxon>asterids</taxon>
        <taxon>lamiids</taxon>
        <taxon>Lamiales</taxon>
        <taxon>Pedaliaceae</taxon>
        <taxon>Sesamum</taxon>
    </lineage>
</organism>
<feature type="domain" description="hAT-like transposase RNase-H fold" evidence="2">
    <location>
        <begin position="166"/>
        <end position="266"/>
    </location>
</feature>
<dbReference type="EMBL" id="JACGWJ010000011">
    <property type="protein sequence ID" value="KAL0387370.1"/>
    <property type="molecule type" value="Genomic_DNA"/>
</dbReference>
<dbReference type="Pfam" id="PF14372">
    <property type="entry name" value="hAT-like_RNase-H"/>
    <property type="match status" value="1"/>
</dbReference>
<protein>
    <submittedName>
        <fullName evidence="3">Zinc finger BED domain-containing protein RICESLEEPER 2</fullName>
    </submittedName>
</protein>
<dbReference type="AlphaFoldDB" id="A0AAW2S491"/>
<dbReference type="PANTHER" id="PTHR23272">
    <property type="entry name" value="BED FINGER-RELATED"/>
    <property type="match status" value="1"/>
</dbReference>
<evidence type="ECO:0000259" key="2">
    <source>
        <dbReference type="Pfam" id="PF14372"/>
    </source>
</evidence>
<dbReference type="GO" id="GO:0046983">
    <property type="term" value="F:protein dimerization activity"/>
    <property type="evidence" value="ECO:0007669"/>
    <property type="project" value="InterPro"/>
</dbReference>
<name>A0AAW2S491_SESRA</name>
<dbReference type="GO" id="GO:0003677">
    <property type="term" value="F:DNA binding"/>
    <property type="evidence" value="ECO:0007669"/>
    <property type="project" value="InterPro"/>
</dbReference>